<dbReference type="InterPro" id="IPR036850">
    <property type="entry name" value="NDK-like_dom_sf"/>
</dbReference>
<dbReference type="PROSITE" id="PS51374">
    <property type="entry name" value="NDPK_LIKE"/>
    <property type="match status" value="1"/>
</dbReference>
<evidence type="ECO:0000313" key="16">
    <source>
        <dbReference type="Proteomes" id="UP000297348"/>
    </source>
</evidence>
<evidence type="ECO:0000256" key="1">
    <source>
        <dbReference type="ARBA" id="ARBA00001946"/>
    </source>
</evidence>
<protein>
    <recommendedName>
        <fullName evidence="4">Nucleoside diphosphate kinase</fullName>
        <ecNumber evidence="3">2.7.4.6</ecNumber>
    </recommendedName>
</protein>
<evidence type="ECO:0000256" key="12">
    <source>
        <dbReference type="PROSITE-ProRule" id="PRU00706"/>
    </source>
</evidence>
<keyword evidence="8 15" id="KW-0418">Kinase</keyword>
<dbReference type="RefSeq" id="WP_135368101.1">
    <property type="nucleotide sequence ID" value="NZ_RKLX01000010.1"/>
</dbReference>
<dbReference type="EMBL" id="RKLX01000010">
    <property type="protein sequence ID" value="TGD18736.1"/>
    <property type="molecule type" value="Genomic_DNA"/>
</dbReference>
<dbReference type="PRINTS" id="PR01243">
    <property type="entry name" value="NUCDPKINASE"/>
</dbReference>
<dbReference type="FunFam" id="3.30.70.141:FF:000003">
    <property type="entry name" value="Nucleoside diphosphate kinase"/>
    <property type="match status" value="1"/>
</dbReference>
<evidence type="ECO:0000256" key="10">
    <source>
        <dbReference type="ARBA" id="ARBA00022842"/>
    </source>
</evidence>
<evidence type="ECO:0000256" key="2">
    <source>
        <dbReference type="ARBA" id="ARBA00008142"/>
    </source>
</evidence>
<comment type="caution">
    <text evidence="12">Lacks conserved residue(s) required for the propagation of feature annotation.</text>
</comment>
<dbReference type="GO" id="GO:0006228">
    <property type="term" value="P:UTP biosynthetic process"/>
    <property type="evidence" value="ECO:0007669"/>
    <property type="project" value="InterPro"/>
</dbReference>
<accession>A0A4Z0JAB8</accession>
<dbReference type="Pfam" id="PF00334">
    <property type="entry name" value="NDK"/>
    <property type="match status" value="1"/>
</dbReference>
<dbReference type="EC" id="2.7.4.6" evidence="3"/>
<dbReference type="CDD" id="cd04413">
    <property type="entry name" value="NDPk_I"/>
    <property type="match status" value="1"/>
</dbReference>
<evidence type="ECO:0000256" key="7">
    <source>
        <dbReference type="ARBA" id="ARBA00022741"/>
    </source>
</evidence>
<dbReference type="GO" id="GO:0006183">
    <property type="term" value="P:GTP biosynthetic process"/>
    <property type="evidence" value="ECO:0007669"/>
    <property type="project" value="InterPro"/>
</dbReference>
<evidence type="ECO:0000256" key="8">
    <source>
        <dbReference type="ARBA" id="ARBA00022777"/>
    </source>
</evidence>
<gene>
    <name evidence="15" type="ORF">EGT51_07560</name>
</gene>
<keyword evidence="5 15" id="KW-0808">Transferase</keyword>
<evidence type="ECO:0000313" key="15">
    <source>
        <dbReference type="EMBL" id="TGD18736.1"/>
    </source>
</evidence>
<comment type="caution">
    <text evidence="15">The sequence shown here is derived from an EMBL/GenBank/DDBJ whole genome shotgun (WGS) entry which is preliminary data.</text>
</comment>
<dbReference type="OrthoDB" id="9801161at2"/>
<evidence type="ECO:0000256" key="13">
    <source>
        <dbReference type="RuleBase" id="RU004011"/>
    </source>
</evidence>
<dbReference type="GO" id="GO:0046872">
    <property type="term" value="F:metal ion binding"/>
    <property type="evidence" value="ECO:0007669"/>
    <property type="project" value="UniProtKB-KW"/>
</dbReference>
<keyword evidence="7" id="KW-0547">Nucleotide-binding</keyword>
<evidence type="ECO:0000256" key="5">
    <source>
        <dbReference type="ARBA" id="ARBA00022679"/>
    </source>
</evidence>
<feature type="domain" description="Nucleoside diphosphate kinase-like" evidence="14">
    <location>
        <begin position="4"/>
        <end position="145"/>
    </location>
</feature>
<evidence type="ECO:0000259" key="14">
    <source>
        <dbReference type="SMART" id="SM00562"/>
    </source>
</evidence>
<reference evidence="15 16" key="1">
    <citation type="submission" date="2018-10" db="EMBL/GenBank/DDBJ databases">
        <title>Lactobacillus sp. R7 and Lactobacillus sp. R19 isolated from fermented mustard green product of Taiwan.</title>
        <authorList>
            <person name="Lin S.-T."/>
        </authorList>
    </citation>
    <scope>NUCLEOTIDE SEQUENCE [LARGE SCALE GENOMIC DNA]</scope>
    <source>
        <strain evidence="15 16">BCRC 81129</strain>
    </source>
</reference>
<keyword evidence="10" id="KW-0460">Magnesium</keyword>
<name>A0A4Z0JAB8_9LACO</name>
<dbReference type="SUPFAM" id="SSF54919">
    <property type="entry name" value="Nucleoside diphosphate kinase, NDK"/>
    <property type="match status" value="1"/>
</dbReference>
<sequence length="159" mass="17924">MANSEKTLVLVKPDGVAEGHIGEIISRLERKRYQITALKVVRATPEQLERHYCEQVDKPYFHEIETYMMEGPLVAIIVTGTDVVKAVHNLAGKTRPNDAQPGTIRGDFAHEYPDGILRNIVHTADSRENAHHEIAIWFPELAVEAHQQQAALQQQKVTE</sequence>
<dbReference type="PANTHER" id="PTHR11349">
    <property type="entry name" value="NUCLEOSIDE DIPHOSPHATE KINASE"/>
    <property type="match status" value="1"/>
</dbReference>
<comment type="cofactor">
    <cofactor evidence="1">
        <name>Mg(2+)</name>
        <dbReference type="ChEBI" id="CHEBI:18420"/>
    </cofactor>
</comment>
<dbReference type="SMART" id="SM00562">
    <property type="entry name" value="NDK"/>
    <property type="match status" value="1"/>
</dbReference>
<organism evidence="15 16">
    <name type="scientific">Levilactobacillus suantsaiihabitans</name>
    <dbReference type="NCBI Taxonomy" id="2487722"/>
    <lineage>
        <taxon>Bacteria</taxon>
        <taxon>Bacillati</taxon>
        <taxon>Bacillota</taxon>
        <taxon>Bacilli</taxon>
        <taxon>Lactobacillales</taxon>
        <taxon>Lactobacillaceae</taxon>
        <taxon>Levilactobacillus</taxon>
    </lineage>
</organism>
<dbReference type="InterPro" id="IPR001564">
    <property type="entry name" value="Nucleoside_diP_kinase"/>
</dbReference>
<dbReference type="Proteomes" id="UP000297348">
    <property type="component" value="Unassembled WGS sequence"/>
</dbReference>
<keyword evidence="16" id="KW-1185">Reference proteome</keyword>
<dbReference type="GO" id="GO:0004550">
    <property type="term" value="F:nucleoside diphosphate kinase activity"/>
    <property type="evidence" value="ECO:0007669"/>
    <property type="project" value="UniProtKB-EC"/>
</dbReference>
<evidence type="ECO:0000256" key="6">
    <source>
        <dbReference type="ARBA" id="ARBA00022723"/>
    </source>
</evidence>
<evidence type="ECO:0000256" key="9">
    <source>
        <dbReference type="ARBA" id="ARBA00022840"/>
    </source>
</evidence>
<proteinExistence type="inferred from homology"/>
<evidence type="ECO:0000256" key="11">
    <source>
        <dbReference type="ARBA" id="ARBA00023080"/>
    </source>
</evidence>
<keyword evidence="6" id="KW-0479">Metal-binding</keyword>
<dbReference type="GO" id="GO:0006241">
    <property type="term" value="P:CTP biosynthetic process"/>
    <property type="evidence" value="ECO:0007669"/>
    <property type="project" value="InterPro"/>
</dbReference>
<dbReference type="AlphaFoldDB" id="A0A4Z0JAB8"/>
<dbReference type="Gene3D" id="3.30.70.141">
    <property type="entry name" value="Nucleoside diphosphate kinase-like domain"/>
    <property type="match status" value="1"/>
</dbReference>
<keyword evidence="9" id="KW-0067">ATP-binding</keyword>
<dbReference type="GO" id="GO:0005524">
    <property type="term" value="F:ATP binding"/>
    <property type="evidence" value="ECO:0007669"/>
    <property type="project" value="UniProtKB-KW"/>
</dbReference>
<evidence type="ECO:0000256" key="3">
    <source>
        <dbReference type="ARBA" id="ARBA00012966"/>
    </source>
</evidence>
<keyword evidence="11" id="KW-0546">Nucleotide metabolism</keyword>
<dbReference type="NCBIfam" id="NF001908">
    <property type="entry name" value="PRK00668.1"/>
    <property type="match status" value="1"/>
</dbReference>
<comment type="similarity">
    <text evidence="2 12 13">Belongs to the NDK family.</text>
</comment>
<dbReference type="InterPro" id="IPR034907">
    <property type="entry name" value="NDK-like_dom"/>
</dbReference>
<evidence type="ECO:0000256" key="4">
    <source>
        <dbReference type="ARBA" id="ARBA00017632"/>
    </source>
</evidence>